<proteinExistence type="predicted"/>
<accession>A0ABS6B500</accession>
<comment type="caution">
    <text evidence="1">The sequence shown here is derived from an EMBL/GenBank/DDBJ whole genome shotgun (WGS) entry which is preliminary data.</text>
</comment>
<reference evidence="1 2" key="1">
    <citation type="submission" date="2021-06" db="EMBL/GenBank/DDBJ databases">
        <title>Actinomycetes sequencing.</title>
        <authorList>
            <person name="Shan Q."/>
        </authorList>
    </citation>
    <scope>NUCLEOTIDE SEQUENCE [LARGE SCALE GENOMIC DNA]</scope>
    <source>
        <strain evidence="1 2">NEAU-G5</strain>
    </source>
</reference>
<dbReference type="EMBL" id="JAHKNI010000010">
    <property type="protein sequence ID" value="MBU3065382.1"/>
    <property type="molecule type" value="Genomic_DNA"/>
</dbReference>
<organism evidence="1 2">
    <name type="scientific">Nocardia albiluteola</name>
    <dbReference type="NCBI Taxonomy" id="2842303"/>
    <lineage>
        <taxon>Bacteria</taxon>
        <taxon>Bacillati</taxon>
        <taxon>Actinomycetota</taxon>
        <taxon>Actinomycetes</taxon>
        <taxon>Mycobacteriales</taxon>
        <taxon>Nocardiaceae</taxon>
        <taxon>Nocardia</taxon>
    </lineage>
</organism>
<protein>
    <recommendedName>
        <fullName evidence="3">YbaB/EbfC DNA-binding family protein</fullName>
    </recommendedName>
</protein>
<keyword evidence="2" id="KW-1185">Reference proteome</keyword>
<name>A0ABS6B500_9NOCA</name>
<evidence type="ECO:0000313" key="1">
    <source>
        <dbReference type="EMBL" id="MBU3065382.1"/>
    </source>
</evidence>
<evidence type="ECO:0000313" key="2">
    <source>
        <dbReference type="Proteomes" id="UP000733379"/>
    </source>
</evidence>
<sequence>MGEATLRNGEIVVKATESGLLLDLHVDSGQLRRDLDDLAEDLLRLCQLAANRAGLARRAELTRLGLTERALDLLGLPTQDAVEQTELGAENNYEYEPRSWLDHEGSM</sequence>
<evidence type="ECO:0008006" key="3">
    <source>
        <dbReference type="Google" id="ProtNLM"/>
    </source>
</evidence>
<gene>
    <name evidence="1" type="ORF">KO481_28120</name>
</gene>
<dbReference type="Proteomes" id="UP000733379">
    <property type="component" value="Unassembled WGS sequence"/>
</dbReference>